<evidence type="ECO:0000256" key="16">
    <source>
        <dbReference type="PROSITE-ProRule" id="PRU00206"/>
    </source>
</evidence>
<sequence>MKISITDSKVLFIFSLLQVAALSTPVANKTKDSFASSLDHHNIVERSTCPQDEHAGNNGWCCQMCAAGQQLKEDCRTEHGNSTCVQCPLGTYTSYPNYLTECEFCRICDKENGLVEELPCSITSNRKCRCVKGFYCDAKTDCFHCTPCQKCINSEIEKECTQTNNTVCKPRAESDNNWWIFLIVLPIVAVAVAVAIGSFYCWITKKLCFGKKYKLEVNENRTHTTEINPLLPDINLQPHLYFIANTVGFSETRKFLLTNGFSKGEVENIVGNNPNSVKDQTFELWAEWYQRHGIPNAYSTLIKKLQEMKLNQNADAILREVGNCSK</sequence>
<dbReference type="InterPro" id="IPR008063">
    <property type="entry name" value="Fas_rcpt"/>
</dbReference>
<keyword evidence="22" id="KW-1185">Reference proteome</keyword>
<evidence type="ECO:0000256" key="7">
    <source>
        <dbReference type="ARBA" id="ARBA00022737"/>
    </source>
</evidence>
<feature type="domain" description="TNFR-Cys" evidence="20">
    <location>
        <begin position="86"/>
        <end position="128"/>
    </location>
</feature>
<evidence type="ECO:0000256" key="4">
    <source>
        <dbReference type="ARBA" id="ARBA00022475"/>
    </source>
</evidence>
<keyword evidence="10 16" id="KW-1015">Disulfide bond</keyword>
<evidence type="ECO:0000256" key="5">
    <source>
        <dbReference type="ARBA" id="ARBA00022703"/>
    </source>
</evidence>
<feature type="signal peptide" evidence="18">
    <location>
        <begin position="1"/>
        <end position="23"/>
    </location>
</feature>
<evidence type="ECO:0000259" key="20">
    <source>
        <dbReference type="PROSITE" id="PS50050"/>
    </source>
</evidence>
<keyword evidence="17" id="KW-0472">Membrane</keyword>
<reference evidence="21" key="1">
    <citation type="submission" date="2022-02" db="EMBL/GenBank/DDBJ databases">
        <title>Atlantic sturgeon de novo genome assembly.</title>
        <authorList>
            <person name="Stock M."/>
            <person name="Klopp C."/>
            <person name="Guiguen Y."/>
            <person name="Cabau C."/>
            <person name="Parinello H."/>
            <person name="Santidrian Yebra-Pimentel E."/>
            <person name="Kuhl H."/>
            <person name="Dirks R.P."/>
            <person name="Guessner J."/>
            <person name="Wuertz S."/>
            <person name="Du K."/>
            <person name="Schartl M."/>
        </authorList>
    </citation>
    <scope>NUCLEOTIDE SEQUENCE</scope>
    <source>
        <strain evidence="21">STURGEONOMICS-FGT-2020</strain>
        <tissue evidence="21">Whole blood</tissue>
    </source>
</reference>
<evidence type="ECO:0000256" key="18">
    <source>
        <dbReference type="SAM" id="SignalP"/>
    </source>
</evidence>
<dbReference type="EMBL" id="JAGXEW010000011">
    <property type="protein sequence ID" value="KAK1166416.1"/>
    <property type="molecule type" value="Genomic_DNA"/>
</dbReference>
<keyword evidence="8" id="KW-0112">Calmodulin-binding</keyword>
<feature type="repeat" description="TNFR-Cys" evidence="16">
    <location>
        <begin position="86"/>
        <end position="128"/>
    </location>
</feature>
<dbReference type="InterPro" id="IPR001368">
    <property type="entry name" value="TNFR/NGFR_Cys_rich_reg"/>
</dbReference>
<keyword evidence="7" id="KW-0677">Repeat</keyword>
<dbReference type="PANTHER" id="PTHR46874:SF1">
    <property type="entry name" value="TUMOR NECROSIS FACTOR RECEPTOR SUPERFAMILY MEMBER 6"/>
    <property type="match status" value="1"/>
</dbReference>
<dbReference type="GO" id="GO:0009897">
    <property type="term" value="C:external side of plasma membrane"/>
    <property type="evidence" value="ECO:0007669"/>
    <property type="project" value="TreeGrafter"/>
</dbReference>
<dbReference type="GO" id="GO:0045121">
    <property type="term" value="C:membrane raft"/>
    <property type="evidence" value="ECO:0007669"/>
    <property type="project" value="UniProtKB-SubCell"/>
</dbReference>
<evidence type="ECO:0000256" key="14">
    <source>
        <dbReference type="ARBA" id="ARBA00032338"/>
    </source>
</evidence>
<evidence type="ECO:0000256" key="12">
    <source>
        <dbReference type="ARBA" id="ARBA00023288"/>
    </source>
</evidence>
<dbReference type="Pfam" id="PF00020">
    <property type="entry name" value="TNFR_c6"/>
    <property type="match status" value="1"/>
</dbReference>
<keyword evidence="5" id="KW-0053">Apoptosis</keyword>
<feature type="transmembrane region" description="Helical" evidence="17">
    <location>
        <begin position="178"/>
        <end position="203"/>
    </location>
</feature>
<feature type="chain" id="PRO_5042084327" description="Tumor necrosis factor receptor superfamily member 6" evidence="18">
    <location>
        <begin position="24"/>
        <end position="326"/>
    </location>
</feature>
<dbReference type="Gene3D" id="2.10.50.10">
    <property type="entry name" value="Tumor Necrosis Factor Receptor, subunit A, domain 2"/>
    <property type="match status" value="2"/>
</dbReference>
<dbReference type="PRINTS" id="PR01680">
    <property type="entry name" value="TNFACTORR6"/>
</dbReference>
<dbReference type="InterPro" id="IPR000488">
    <property type="entry name" value="Death_dom"/>
</dbReference>
<evidence type="ECO:0000256" key="13">
    <source>
        <dbReference type="ARBA" id="ARBA00030181"/>
    </source>
</evidence>
<evidence type="ECO:0000256" key="8">
    <source>
        <dbReference type="ARBA" id="ARBA00022860"/>
    </source>
</evidence>
<evidence type="ECO:0000313" key="22">
    <source>
        <dbReference type="Proteomes" id="UP001230051"/>
    </source>
</evidence>
<feature type="domain" description="Death" evidence="19">
    <location>
        <begin position="253"/>
        <end position="321"/>
    </location>
</feature>
<dbReference type="AlphaFoldDB" id="A0AAD8DC79"/>
<gene>
    <name evidence="21" type="primary">FAS</name>
    <name evidence="21" type="ORF">AOXY_G13050</name>
</gene>
<dbReference type="GO" id="GO:0032872">
    <property type="term" value="P:regulation of stress-activated MAPK cascade"/>
    <property type="evidence" value="ECO:0007669"/>
    <property type="project" value="TreeGrafter"/>
</dbReference>
<evidence type="ECO:0000256" key="17">
    <source>
        <dbReference type="SAM" id="Phobius"/>
    </source>
</evidence>
<dbReference type="GO" id="GO:0006955">
    <property type="term" value="P:immune response"/>
    <property type="evidence" value="ECO:0007669"/>
    <property type="project" value="InterPro"/>
</dbReference>
<dbReference type="PROSITE" id="PS50050">
    <property type="entry name" value="TNFR_NGFR_2"/>
    <property type="match status" value="2"/>
</dbReference>
<keyword evidence="4" id="KW-1003">Cell membrane</keyword>
<feature type="domain" description="TNFR-Cys" evidence="20">
    <location>
        <begin position="129"/>
        <end position="168"/>
    </location>
</feature>
<dbReference type="SUPFAM" id="SSF57586">
    <property type="entry name" value="TNF receptor-like"/>
    <property type="match status" value="2"/>
</dbReference>
<dbReference type="SMART" id="SM00208">
    <property type="entry name" value="TNFR"/>
    <property type="match status" value="3"/>
</dbReference>
<dbReference type="GO" id="GO:0005516">
    <property type="term" value="F:calmodulin binding"/>
    <property type="evidence" value="ECO:0007669"/>
    <property type="project" value="UniProtKB-KW"/>
</dbReference>
<dbReference type="SUPFAM" id="SSF47986">
    <property type="entry name" value="DEATH domain"/>
    <property type="match status" value="1"/>
</dbReference>
<evidence type="ECO:0000256" key="11">
    <source>
        <dbReference type="ARBA" id="ARBA00023180"/>
    </source>
</evidence>
<dbReference type="PANTHER" id="PTHR46874">
    <property type="entry name" value="TUMOR NECROSIS FACTOR RECEPTOR SUPERFAMILY MEMBER 6"/>
    <property type="match status" value="1"/>
</dbReference>
<keyword evidence="21" id="KW-0675">Receptor</keyword>
<dbReference type="Pfam" id="PF00531">
    <property type="entry name" value="Death"/>
    <property type="match status" value="1"/>
</dbReference>
<proteinExistence type="predicted"/>
<dbReference type="GO" id="GO:0006924">
    <property type="term" value="P:activation-induced cell death of T cells"/>
    <property type="evidence" value="ECO:0007669"/>
    <property type="project" value="TreeGrafter"/>
</dbReference>
<dbReference type="GO" id="GO:0097527">
    <property type="term" value="P:necroptotic signaling pathway"/>
    <property type="evidence" value="ECO:0007669"/>
    <property type="project" value="TreeGrafter"/>
</dbReference>
<dbReference type="GO" id="GO:0005031">
    <property type="term" value="F:tumor necrosis factor receptor activity"/>
    <property type="evidence" value="ECO:0007669"/>
    <property type="project" value="TreeGrafter"/>
</dbReference>
<evidence type="ECO:0000256" key="6">
    <source>
        <dbReference type="ARBA" id="ARBA00022729"/>
    </source>
</evidence>
<comment type="caution">
    <text evidence="16">Lacks conserved residue(s) required for the propagation of feature annotation.</text>
</comment>
<protein>
    <recommendedName>
        <fullName evidence="3">Tumor necrosis factor receptor superfamily member 6</fullName>
    </recommendedName>
    <alternativeName>
        <fullName evidence="14">Apo-1 antigen</fullName>
    </alternativeName>
    <alternativeName>
        <fullName evidence="15">Apoptosis-mediating surface antigen FAS</fullName>
    </alternativeName>
    <alternativeName>
        <fullName evidence="13">FASLG receptor</fullName>
    </alternativeName>
</protein>
<keyword evidence="6 18" id="KW-0732">Signal</keyword>
<feature type="disulfide bond" evidence="16">
    <location>
        <begin position="130"/>
        <end position="145"/>
    </location>
</feature>
<dbReference type="GO" id="GO:0097192">
    <property type="term" value="P:extrinsic apoptotic signaling pathway in absence of ligand"/>
    <property type="evidence" value="ECO:0007669"/>
    <property type="project" value="TreeGrafter"/>
</dbReference>
<keyword evidence="11" id="KW-0325">Glycoprotein</keyword>
<evidence type="ECO:0000256" key="2">
    <source>
        <dbReference type="ARBA" id="ARBA00004285"/>
    </source>
</evidence>
<organism evidence="21 22">
    <name type="scientific">Acipenser oxyrinchus oxyrinchus</name>
    <dbReference type="NCBI Taxonomy" id="40147"/>
    <lineage>
        <taxon>Eukaryota</taxon>
        <taxon>Metazoa</taxon>
        <taxon>Chordata</taxon>
        <taxon>Craniata</taxon>
        <taxon>Vertebrata</taxon>
        <taxon>Euteleostomi</taxon>
        <taxon>Actinopterygii</taxon>
        <taxon>Chondrostei</taxon>
        <taxon>Acipenseriformes</taxon>
        <taxon>Acipenseridae</taxon>
        <taxon>Acipenser</taxon>
    </lineage>
</organism>
<dbReference type="GO" id="GO:0031265">
    <property type="term" value="C:CD95 death-inducing signaling complex"/>
    <property type="evidence" value="ECO:0007669"/>
    <property type="project" value="TreeGrafter"/>
</dbReference>
<dbReference type="Proteomes" id="UP001230051">
    <property type="component" value="Unassembled WGS sequence"/>
</dbReference>
<dbReference type="InterPro" id="IPR011029">
    <property type="entry name" value="DEATH-like_dom_sf"/>
</dbReference>
<evidence type="ECO:0000256" key="10">
    <source>
        <dbReference type="ARBA" id="ARBA00023157"/>
    </source>
</evidence>
<evidence type="ECO:0000256" key="15">
    <source>
        <dbReference type="ARBA" id="ARBA00032502"/>
    </source>
</evidence>
<keyword evidence="9" id="KW-0564">Palmitate</keyword>
<name>A0AAD8DC79_ACIOX</name>
<keyword evidence="12" id="KW-0449">Lipoprotein</keyword>
<dbReference type="GO" id="GO:0043066">
    <property type="term" value="P:negative regulation of apoptotic process"/>
    <property type="evidence" value="ECO:0007669"/>
    <property type="project" value="TreeGrafter"/>
</dbReference>
<comment type="subcellular location">
    <subcellularLocation>
        <location evidence="1">Cell membrane</location>
        <topology evidence="1">Single-pass type I membrane protein</topology>
    </subcellularLocation>
    <subcellularLocation>
        <location evidence="2">Membrane raft</location>
    </subcellularLocation>
</comment>
<feature type="repeat" description="TNFR-Cys" evidence="16">
    <location>
        <begin position="129"/>
        <end position="168"/>
    </location>
</feature>
<evidence type="ECO:0000259" key="19">
    <source>
        <dbReference type="PROSITE" id="PS50017"/>
    </source>
</evidence>
<keyword evidence="17" id="KW-0812">Transmembrane</keyword>
<evidence type="ECO:0000256" key="3">
    <source>
        <dbReference type="ARBA" id="ARBA00015761"/>
    </source>
</evidence>
<evidence type="ECO:0000256" key="1">
    <source>
        <dbReference type="ARBA" id="ARBA00004251"/>
    </source>
</evidence>
<evidence type="ECO:0000313" key="21">
    <source>
        <dbReference type="EMBL" id="KAK1166416.1"/>
    </source>
</evidence>
<comment type="caution">
    <text evidence="21">The sequence shown here is derived from an EMBL/GenBank/DDBJ whole genome shotgun (WGS) entry which is preliminary data.</text>
</comment>
<evidence type="ECO:0000256" key="9">
    <source>
        <dbReference type="ARBA" id="ARBA00023139"/>
    </source>
</evidence>
<dbReference type="PROSITE" id="PS50017">
    <property type="entry name" value="DEATH_DOMAIN"/>
    <property type="match status" value="1"/>
</dbReference>
<keyword evidence="17" id="KW-1133">Transmembrane helix</keyword>
<dbReference type="Gene3D" id="1.10.533.10">
    <property type="entry name" value="Death Domain, Fas"/>
    <property type="match status" value="1"/>
</dbReference>
<feature type="disulfide bond" evidence="16">
    <location>
        <begin position="87"/>
        <end position="102"/>
    </location>
</feature>
<accession>A0AAD8DC79</accession>
<dbReference type="GO" id="GO:0097049">
    <property type="term" value="P:motor neuron apoptotic process"/>
    <property type="evidence" value="ECO:0007669"/>
    <property type="project" value="TreeGrafter"/>
</dbReference>